<dbReference type="GO" id="GO:0005254">
    <property type="term" value="F:chloride channel activity"/>
    <property type="evidence" value="ECO:0007669"/>
    <property type="project" value="TreeGrafter"/>
</dbReference>
<feature type="transmembrane region" description="Helical" evidence="6">
    <location>
        <begin position="241"/>
        <end position="264"/>
    </location>
</feature>
<feature type="transmembrane region" description="Helical" evidence="6">
    <location>
        <begin position="474"/>
        <end position="492"/>
    </location>
</feature>
<keyword evidence="4 6" id="KW-1133">Transmembrane helix</keyword>
<comment type="similarity">
    <text evidence="2 6">Belongs to the anoctamin family.</text>
</comment>
<sequence length="978" mass="111188">MQVPKPPSSSSSTVRNRKKGSRMTLSEAGRLLRKRISVSRQLLAAGQVWKNSLPSHDCDVVVTFPQSTTEETLIWFLTQLKTNVPELIVEVRHHRHTNVYGFYLTTSFEYLLKGAEEERLRKPLKPQFGGGMKEFVYEERECFNQSESKDLFLSSQERQSIILNLLYGLRASDKDELLHIKFIEGQPIVPKCLAEGVISQVLPLHSGEDLNKLKRTWMQAVFKHQPLNDICDYFGVKIAIYFAWLGHYTKALTLPAFFGLFVWICCYGRDQATEDVCFVVFALFNVLWATLYLESWKRNCAELAYRWGTLDIQNELLAEPRPLFSGPLAVSSITGRMEPTYPAWKRNLFRYCVSLPIIAFCLLVVFLVMFLIFELQTWWDRMIDARGFPFWMTLFPKVLLALVINVLDGVYHRIAVWLNDKEHYRLEDSFENHLIVKLVLTPNLFVFFFAFFYALPENYRGEEEYENHLVAKELLFQFVNSFLSLFYIAFYLQDMEKLREQLAALLITRQVVGNIKESFIPFLTETLKLAHLGADHAQTESDSQKDCSSDQDSDTMSSAPSSPVHEGRGEEGKNNLTQAEVESAMYKYEGTFEDYLEMFIQFGYVILFSSAFPMAAMCALMNNVIEIRSDAFKLCMIFQRPFGQRAENIGTWQDAMEVMGVIAVIVNCALIGMSGQVQRMFPNLSTQGTIILIIVLEHIILSLKFGIAYAIPDVPQWVATKMAKVEFQRREAVKHFHRSTLLKKKKKMDSKSNSFESPSTTPKPTKKTAKCRNRSCQTEAHIFITKKSSVSDLVLGPSPSSTPTKEHSSEHLATASRVSSPTGNLYEPCSNHEDCVTKPQVESSPQARGSIKEIQCENIPVIQKDLDAMSINFETPYLSTHKRVQRKLSLPQIKILKKNSSQESDSPPDNASGAKKFFSGSSSSGSSSRFLSTLKKRKHALKRALSFQNSSTSSEEKATPAELDIVSKAVDKDEPNTL</sequence>
<keyword evidence="10" id="KW-1185">Reference proteome</keyword>
<keyword evidence="5 6" id="KW-0472">Membrane</keyword>
<dbReference type="Pfam" id="PF04547">
    <property type="entry name" value="Anoctamin"/>
    <property type="match status" value="2"/>
</dbReference>
<feature type="domain" description="Anoctamin transmembrane" evidence="8">
    <location>
        <begin position="230"/>
        <end position="453"/>
    </location>
</feature>
<evidence type="ECO:0000256" key="1">
    <source>
        <dbReference type="ARBA" id="ARBA00004141"/>
    </source>
</evidence>
<evidence type="ECO:0000313" key="10">
    <source>
        <dbReference type="Proteomes" id="UP000827092"/>
    </source>
</evidence>
<evidence type="ECO:0000256" key="7">
    <source>
        <dbReference type="SAM" id="MobiDB-lite"/>
    </source>
</evidence>
<feature type="compositionally biased region" description="Basic residues" evidence="7">
    <location>
        <begin position="738"/>
        <end position="748"/>
    </location>
</feature>
<feature type="transmembrane region" description="Helical" evidence="6">
    <location>
        <begin position="689"/>
        <end position="711"/>
    </location>
</feature>
<reference evidence="9 10" key="1">
    <citation type="journal article" date="2022" name="Nat. Ecol. Evol.">
        <title>A masculinizing supergene underlies an exaggerated male reproductive morph in a spider.</title>
        <authorList>
            <person name="Hendrickx F."/>
            <person name="De Corte Z."/>
            <person name="Sonet G."/>
            <person name="Van Belleghem S.M."/>
            <person name="Kostlbacher S."/>
            <person name="Vangestel C."/>
        </authorList>
    </citation>
    <scope>NUCLEOTIDE SEQUENCE [LARGE SCALE GENOMIC DNA]</scope>
    <source>
        <strain evidence="9">W744_W776</strain>
    </source>
</reference>
<feature type="compositionally biased region" description="Basic and acidic residues" evidence="7">
    <location>
        <begin position="538"/>
        <end position="548"/>
    </location>
</feature>
<feature type="domain" description="Anoctamin transmembrane" evidence="8">
    <location>
        <begin position="457"/>
        <end position="724"/>
    </location>
</feature>
<feature type="compositionally biased region" description="Polar residues" evidence="7">
    <location>
        <begin position="898"/>
        <end position="909"/>
    </location>
</feature>
<feature type="compositionally biased region" description="Basic and acidic residues" evidence="7">
    <location>
        <begin position="969"/>
        <end position="978"/>
    </location>
</feature>
<evidence type="ECO:0000313" key="9">
    <source>
        <dbReference type="EMBL" id="KAG8186691.1"/>
    </source>
</evidence>
<feature type="transmembrane region" description="Helical" evidence="6">
    <location>
        <begin position="434"/>
        <end position="454"/>
    </location>
</feature>
<accession>A0AAV6UTW6</accession>
<dbReference type="InterPro" id="IPR007632">
    <property type="entry name" value="Anoctamin"/>
</dbReference>
<evidence type="ECO:0000256" key="6">
    <source>
        <dbReference type="RuleBase" id="RU280814"/>
    </source>
</evidence>
<evidence type="ECO:0000256" key="3">
    <source>
        <dbReference type="ARBA" id="ARBA00022692"/>
    </source>
</evidence>
<dbReference type="EMBL" id="JAFNEN010000294">
    <property type="protein sequence ID" value="KAG8186691.1"/>
    <property type="molecule type" value="Genomic_DNA"/>
</dbReference>
<gene>
    <name evidence="9" type="ORF">JTE90_014763</name>
</gene>
<feature type="transmembrane region" description="Helical" evidence="6">
    <location>
        <begin position="348"/>
        <end position="373"/>
    </location>
</feature>
<name>A0AAV6UTW6_9ARAC</name>
<evidence type="ECO:0000259" key="8">
    <source>
        <dbReference type="Pfam" id="PF04547"/>
    </source>
</evidence>
<feature type="region of interest" description="Disordered" evidence="7">
    <location>
        <begin position="538"/>
        <end position="576"/>
    </location>
</feature>
<evidence type="ECO:0000256" key="5">
    <source>
        <dbReference type="ARBA" id="ARBA00023136"/>
    </source>
</evidence>
<comment type="caution">
    <text evidence="9">The sequence shown here is derived from an EMBL/GenBank/DDBJ whole genome shotgun (WGS) entry which is preliminary data.</text>
</comment>
<dbReference type="AlphaFoldDB" id="A0AAV6UTW6"/>
<dbReference type="GO" id="GO:0005886">
    <property type="term" value="C:plasma membrane"/>
    <property type="evidence" value="ECO:0007669"/>
    <property type="project" value="TreeGrafter"/>
</dbReference>
<feature type="region of interest" description="Disordered" evidence="7">
    <location>
        <begin position="794"/>
        <end position="823"/>
    </location>
</feature>
<dbReference type="PANTHER" id="PTHR12308">
    <property type="entry name" value="ANOCTAMIN"/>
    <property type="match status" value="1"/>
</dbReference>
<dbReference type="PANTHER" id="PTHR12308:SF51">
    <property type="entry name" value="ANOCTAMIN-8"/>
    <property type="match status" value="1"/>
</dbReference>
<dbReference type="Proteomes" id="UP000827092">
    <property type="component" value="Unassembled WGS sequence"/>
</dbReference>
<keyword evidence="3 6" id="KW-0812">Transmembrane</keyword>
<dbReference type="InterPro" id="IPR049452">
    <property type="entry name" value="Anoctamin_TM"/>
</dbReference>
<evidence type="ECO:0000256" key="2">
    <source>
        <dbReference type="ARBA" id="ARBA00009671"/>
    </source>
</evidence>
<protein>
    <recommendedName>
        <fullName evidence="6">Anoctamin</fullName>
    </recommendedName>
</protein>
<comment type="subcellular location">
    <subcellularLocation>
        <location evidence="1 6">Membrane</location>
        <topology evidence="1 6">Multi-pass membrane protein</topology>
    </subcellularLocation>
</comment>
<feature type="region of interest" description="Disordered" evidence="7">
    <location>
        <begin position="1"/>
        <end position="24"/>
    </location>
</feature>
<feature type="compositionally biased region" description="Low complexity" evidence="7">
    <location>
        <begin position="911"/>
        <end position="928"/>
    </location>
</feature>
<organism evidence="9 10">
    <name type="scientific">Oedothorax gibbosus</name>
    <dbReference type="NCBI Taxonomy" id="931172"/>
    <lineage>
        <taxon>Eukaryota</taxon>
        <taxon>Metazoa</taxon>
        <taxon>Ecdysozoa</taxon>
        <taxon>Arthropoda</taxon>
        <taxon>Chelicerata</taxon>
        <taxon>Arachnida</taxon>
        <taxon>Araneae</taxon>
        <taxon>Araneomorphae</taxon>
        <taxon>Entelegynae</taxon>
        <taxon>Araneoidea</taxon>
        <taxon>Linyphiidae</taxon>
        <taxon>Erigoninae</taxon>
        <taxon>Oedothorax</taxon>
    </lineage>
</organism>
<feature type="region of interest" description="Disordered" evidence="7">
    <location>
        <begin position="738"/>
        <end position="772"/>
    </location>
</feature>
<feature type="transmembrane region" description="Helical" evidence="6">
    <location>
        <begin position="658"/>
        <end position="677"/>
    </location>
</feature>
<evidence type="ECO:0000256" key="4">
    <source>
        <dbReference type="ARBA" id="ARBA00022989"/>
    </source>
</evidence>
<feature type="transmembrane region" description="Helical" evidence="6">
    <location>
        <begin position="598"/>
        <end position="620"/>
    </location>
</feature>
<feature type="transmembrane region" description="Helical" evidence="6">
    <location>
        <begin position="394"/>
        <end position="414"/>
    </location>
</feature>
<feature type="region of interest" description="Disordered" evidence="7">
    <location>
        <begin position="898"/>
        <end position="978"/>
    </location>
</feature>
<proteinExistence type="inferred from homology"/>